<dbReference type="RefSeq" id="XP_029642487.1">
    <property type="nucleotide sequence ID" value="XM_029786627.1"/>
</dbReference>
<reference evidence="2" key="1">
    <citation type="submission" date="2025-08" db="UniProtKB">
        <authorList>
            <consortium name="RefSeq"/>
        </authorList>
    </citation>
    <scope>IDENTIFICATION</scope>
</reference>
<dbReference type="KEGG" id="osn:115217031"/>
<sequence length="109" mass="12186">MSNELLLHSKLSKHLKTKHPHLQDKSTNYFKRLSEQQTKAANSSINKITVSEKAQIASYQVSQLIAQNMKAHTIGEPLILPACKKVVATILGNETAKEINKDSTVQRYS</sequence>
<evidence type="ECO:0000313" key="1">
    <source>
        <dbReference type="Proteomes" id="UP000515154"/>
    </source>
</evidence>
<evidence type="ECO:0000313" key="2">
    <source>
        <dbReference type="RefSeq" id="XP_029642487.1"/>
    </source>
</evidence>
<proteinExistence type="predicted"/>
<gene>
    <name evidence="2" type="primary">LOC115217031</name>
</gene>
<accession>A0A6P7SW51</accession>
<dbReference type="PANTHER" id="PTHR45913">
    <property type="entry name" value="EPM2A-INTERACTING PROTEIN 1"/>
    <property type="match status" value="1"/>
</dbReference>
<organism evidence="1 2">
    <name type="scientific">Octopus sinensis</name>
    <name type="common">East Asian common octopus</name>
    <dbReference type="NCBI Taxonomy" id="2607531"/>
    <lineage>
        <taxon>Eukaryota</taxon>
        <taxon>Metazoa</taxon>
        <taxon>Spiralia</taxon>
        <taxon>Lophotrochozoa</taxon>
        <taxon>Mollusca</taxon>
        <taxon>Cephalopoda</taxon>
        <taxon>Coleoidea</taxon>
        <taxon>Octopodiformes</taxon>
        <taxon>Octopoda</taxon>
        <taxon>Incirrata</taxon>
        <taxon>Octopodidae</taxon>
        <taxon>Octopus</taxon>
    </lineage>
</organism>
<name>A0A6P7SW51_9MOLL</name>
<keyword evidence="1" id="KW-1185">Reference proteome</keyword>
<dbReference type="AlphaFoldDB" id="A0A6P7SW51"/>
<dbReference type="Proteomes" id="UP000515154">
    <property type="component" value="Linkage group LG1"/>
</dbReference>
<protein>
    <submittedName>
        <fullName evidence="2">Zinc finger BED domain-containing protein 5-like</fullName>
    </submittedName>
</protein>
<dbReference type="PANTHER" id="PTHR45913:SF19">
    <property type="entry name" value="LOW QUALITY PROTEIN: ZINC FINGER BED DOMAIN-CONTAINING PROTEIN 5-LIKE"/>
    <property type="match status" value="1"/>
</dbReference>